<evidence type="ECO:0000259" key="1">
    <source>
        <dbReference type="Pfam" id="PF24758"/>
    </source>
</evidence>
<dbReference type="Proteomes" id="UP001152523">
    <property type="component" value="Unassembled WGS sequence"/>
</dbReference>
<dbReference type="InterPro" id="IPR055411">
    <property type="entry name" value="LRR_FXL15/At3g58940/PEG3-like"/>
</dbReference>
<protein>
    <recommendedName>
        <fullName evidence="1">F-box/LRR-repeat protein 15/At3g58940/PEG3-like LRR domain-containing protein</fullName>
    </recommendedName>
</protein>
<gene>
    <name evidence="2" type="ORF">CEPIT_LOCUS25338</name>
</gene>
<dbReference type="AlphaFoldDB" id="A0AAV0EN73"/>
<organism evidence="2 3">
    <name type="scientific">Cuscuta epithymum</name>
    <dbReference type="NCBI Taxonomy" id="186058"/>
    <lineage>
        <taxon>Eukaryota</taxon>
        <taxon>Viridiplantae</taxon>
        <taxon>Streptophyta</taxon>
        <taxon>Embryophyta</taxon>
        <taxon>Tracheophyta</taxon>
        <taxon>Spermatophyta</taxon>
        <taxon>Magnoliopsida</taxon>
        <taxon>eudicotyledons</taxon>
        <taxon>Gunneridae</taxon>
        <taxon>Pentapetalae</taxon>
        <taxon>asterids</taxon>
        <taxon>lamiids</taxon>
        <taxon>Solanales</taxon>
        <taxon>Convolvulaceae</taxon>
        <taxon>Cuscuteae</taxon>
        <taxon>Cuscuta</taxon>
        <taxon>Cuscuta subgen. Cuscuta</taxon>
    </lineage>
</organism>
<dbReference type="PANTHER" id="PTHR31900">
    <property type="entry name" value="F-BOX/RNI SUPERFAMILY PROTEIN-RELATED"/>
    <property type="match status" value="1"/>
</dbReference>
<dbReference type="SUPFAM" id="SSF81383">
    <property type="entry name" value="F-box domain"/>
    <property type="match status" value="1"/>
</dbReference>
<proteinExistence type="predicted"/>
<dbReference type="Gene3D" id="3.80.10.10">
    <property type="entry name" value="Ribonuclease Inhibitor"/>
    <property type="match status" value="1"/>
</dbReference>
<accession>A0AAV0EN73</accession>
<dbReference type="InterPro" id="IPR032675">
    <property type="entry name" value="LRR_dom_sf"/>
</dbReference>
<dbReference type="InterPro" id="IPR050232">
    <property type="entry name" value="FBL13/AtMIF1-like"/>
</dbReference>
<dbReference type="PANTHER" id="PTHR31900:SF30">
    <property type="entry name" value="SUPERFAMILY PROTEIN, PUTATIVE-RELATED"/>
    <property type="match status" value="1"/>
</dbReference>
<comment type="caution">
    <text evidence="2">The sequence shown here is derived from an EMBL/GenBank/DDBJ whole genome shotgun (WGS) entry which is preliminary data.</text>
</comment>
<dbReference type="EMBL" id="CAMAPF010000931">
    <property type="protein sequence ID" value="CAH9123599.1"/>
    <property type="molecule type" value="Genomic_DNA"/>
</dbReference>
<name>A0AAV0EN73_9ASTE</name>
<sequence length="446" mass="51676">MEEQDRISDLPADILDKIMGLLWIGEAARCAVLSTALRNAWYNLTELDFDESFYDNIYSDCDEDPAIWHDIVNGYLNKHNGTIRKFVVYFRLQACKCEFSKLFRSVTKKGVQDLEIVLYRFGGTRYSLPSCIFKCPTLKIFSATGVQIDPIKAHFIFPNVTSLVFYGVRFCPRSPNLHALEVPILQSLKFCGCKDISYFNINAPKLCSLSIIECFTSIATGYENHYYDDYENVFEKWLFKSTYDESSYDSDDRDMFCYDPVKEEDMCDGGFLPMNLYLGSFCRLHLSFFDIWEIVDEFSRMRLPMPALDVQYLNLTGVFFTDSDWISKFVSFLQSCPKLCELDICFQVKDHESSSGVYNLLYSHNMLKTLKFRLFSGSKSEVQFLTRLIACFPTCKKVSIFCERRFGSRKKANIKEEILSSSCLSSTAKIYLKYNKDALGEISRYY</sequence>
<evidence type="ECO:0000313" key="2">
    <source>
        <dbReference type="EMBL" id="CAH9123599.1"/>
    </source>
</evidence>
<dbReference type="InterPro" id="IPR036047">
    <property type="entry name" value="F-box-like_dom_sf"/>
</dbReference>
<keyword evidence="3" id="KW-1185">Reference proteome</keyword>
<feature type="domain" description="F-box/LRR-repeat protein 15/At3g58940/PEG3-like LRR" evidence="1">
    <location>
        <begin position="101"/>
        <end position="215"/>
    </location>
</feature>
<dbReference type="SUPFAM" id="SSF52047">
    <property type="entry name" value="RNI-like"/>
    <property type="match status" value="1"/>
</dbReference>
<evidence type="ECO:0000313" key="3">
    <source>
        <dbReference type="Proteomes" id="UP001152523"/>
    </source>
</evidence>
<dbReference type="Pfam" id="PF24758">
    <property type="entry name" value="LRR_At5g56370"/>
    <property type="match status" value="1"/>
</dbReference>
<reference evidence="2" key="1">
    <citation type="submission" date="2022-07" db="EMBL/GenBank/DDBJ databases">
        <authorList>
            <person name="Macas J."/>
            <person name="Novak P."/>
            <person name="Neumann P."/>
        </authorList>
    </citation>
    <scope>NUCLEOTIDE SEQUENCE</scope>
</reference>